<keyword evidence="3" id="KW-1185">Reference proteome</keyword>
<evidence type="ECO:0000313" key="3">
    <source>
        <dbReference type="Proteomes" id="UP000033618"/>
    </source>
</evidence>
<dbReference type="Pfam" id="PF16861">
    <property type="entry name" value="Carbam_trans_C"/>
    <property type="match status" value="1"/>
</dbReference>
<dbReference type="PATRIC" id="fig|28092.6.peg.1400"/>
<dbReference type="RefSeq" id="WP_024904994.1">
    <property type="nucleotide sequence ID" value="NZ_CADFGU010000008.1"/>
</dbReference>
<proteinExistence type="predicted"/>
<evidence type="ECO:0000313" key="2">
    <source>
        <dbReference type="EMBL" id="KKB64438.1"/>
    </source>
</evidence>
<gene>
    <name evidence="2" type="ORF">WM40_05880</name>
</gene>
<dbReference type="Gene3D" id="3.90.870.20">
    <property type="entry name" value="Carbamoyltransferase, C-terminal domain"/>
    <property type="match status" value="1"/>
</dbReference>
<feature type="domain" description="Carbamoyltransferase C-terminal" evidence="1">
    <location>
        <begin position="4"/>
        <end position="88"/>
    </location>
</feature>
<dbReference type="Proteomes" id="UP000033618">
    <property type="component" value="Unassembled WGS sequence"/>
</dbReference>
<dbReference type="InterPro" id="IPR038152">
    <property type="entry name" value="Carbam_trans_C_sf"/>
</dbReference>
<evidence type="ECO:0000259" key="1">
    <source>
        <dbReference type="Pfam" id="PF16861"/>
    </source>
</evidence>
<dbReference type="PANTHER" id="PTHR34847">
    <property type="entry name" value="NODULATION PROTEIN U"/>
    <property type="match status" value="1"/>
</dbReference>
<dbReference type="PANTHER" id="PTHR34847:SF1">
    <property type="entry name" value="NODULATION PROTEIN U"/>
    <property type="match status" value="1"/>
</dbReference>
<comment type="caution">
    <text evidence="2">The sequence shown here is derived from an EMBL/GenBank/DDBJ whole genome shotgun (WGS) entry which is preliminary data.</text>
</comment>
<dbReference type="OrthoDB" id="9780777at2"/>
<protein>
    <recommendedName>
        <fullName evidence="1">Carbamoyltransferase C-terminal domain-containing protein</fullName>
    </recommendedName>
</protein>
<dbReference type="STRING" id="28092.WM40_05880"/>
<name>A0A0F5K2W7_9BURK</name>
<dbReference type="InterPro" id="IPR051338">
    <property type="entry name" value="NodU/CmcH_Carbamoyltrnsfr"/>
</dbReference>
<dbReference type="InterPro" id="IPR031730">
    <property type="entry name" value="Carbam_trans_C"/>
</dbReference>
<dbReference type="AlphaFoldDB" id="A0A0F5K2W7"/>
<dbReference type="EMBL" id="LAQU01000004">
    <property type="protein sequence ID" value="KKB64438.1"/>
    <property type="molecule type" value="Genomic_DNA"/>
</dbReference>
<organism evidence="2 3">
    <name type="scientific">Robbsia andropogonis</name>
    <dbReference type="NCBI Taxonomy" id="28092"/>
    <lineage>
        <taxon>Bacteria</taxon>
        <taxon>Pseudomonadati</taxon>
        <taxon>Pseudomonadota</taxon>
        <taxon>Betaproteobacteria</taxon>
        <taxon>Burkholderiales</taxon>
        <taxon>Burkholderiaceae</taxon>
        <taxon>Robbsia</taxon>
    </lineage>
</organism>
<accession>A0A0F5K2W7</accession>
<sequence>MLYFTTVRNKGLRAITHVDGSSRVQTVSQVDNGKLHKLLQSFKLETGVGVLCNTSLNFNGKGFINRTTDLVAYAEEVGLDGFVIDGEIYVRDAHRFQQFR</sequence>
<reference evidence="2 3" key="1">
    <citation type="submission" date="2015-03" db="EMBL/GenBank/DDBJ databases">
        <title>Draft Genome Sequence of Burkholderia andropogonis type strain ICMP2807, isolated from Sorghum bicolor.</title>
        <authorList>
            <person name="Lopes-Santos L."/>
            <person name="Castro D.B."/>
            <person name="Ottoboni L.M."/>
            <person name="Park D."/>
            <person name="Weirc B.S."/>
            <person name="Destefano S.A."/>
        </authorList>
    </citation>
    <scope>NUCLEOTIDE SEQUENCE [LARGE SCALE GENOMIC DNA]</scope>
    <source>
        <strain evidence="2 3">ICMP2807</strain>
    </source>
</reference>